<keyword evidence="1 7" id="KW-0245">EGF-like domain</keyword>
<reference evidence="13 14" key="1">
    <citation type="submission" date="2025-04" db="UniProtKB">
        <authorList>
            <consortium name="RefSeq"/>
        </authorList>
    </citation>
    <scope>IDENTIFICATION</scope>
</reference>
<keyword evidence="5" id="KW-0175">Coiled coil</keyword>
<dbReference type="Pfam" id="PF07974">
    <property type="entry name" value="EGF_2"/>
    <property type="match status" value="1"/>
</dbReference>
<dbReference type="GO" id="GO:0005509">
    <property type="term" value="F:calcium ion binding"/>
    <property type="evidence" value="ECO:0007669"/>
    <property type="project" value="InterPro"/>
</dbReference>
<dbReference type="RefSeq" id="XP_031433038.1">
    <property type="nucleotide sequence ID" value="XM_031577178.2"/>
</dbReference>
<feature type="disulfide bond" evidence="7">
    <location>
        <begin position="109"/>
        <end position="119"/>
    </location>
</feature>
<feature type="domain" description="EGF-like" evidence="10">
    <location>
        <begin position="105"/>
        <end position="137"/>
    </location>
</feature>
<dbReference type="InterPro" id="IPR018097">
    <property type="entry name" value="EGF_Ca-bd_CS"/>
</dbReference>
<dbReference type="GeneTree" id="ENSGT00940000160015"/>
<dbReference type="PANTHER" id="PTHR14949:SF56">
    <property type="entry name" value="EGF-LIKE-DOMAIN, MULTIPLE 7"/>
    <property type="match status" value="1"/>
</dbReference>
<feature type="domain" description="EMI" evidence="11">
    <location>
        <begin position="29"/>
        <end position="106"/>
    </location>
</feature>
<evidence type="ECO:0000256" key="2">
    <source>
        <dbReference type="ARBA" id="ARBA00022729"/>
    </source>
</evidence>
<feature type="region of interest" description="Disordered" evidence="8">
    <location>
        <begin position="175"/>
        <end position="212"/>
    </location>
</feature>
<dbReference type="InterPro" id="IPR050969">
    <property type="entry name" value="Dev_Signal_Modulators"/>
</dbReference>
<evidence type="ECO:0000256" key="9">
    <source>
        <dbReference type="SAM" id="SignalP"/>
    </source>
</evidence>
<dbReference type="AlphaFoldDB" id="A0A6P8GBY8"/>
<evidence type="ECO:0000259" key="11">
    <source>
        <dbReference type="PROSITE" id="PS51041"/>
    </source>
</evidence>
<evidence type="ECO:0000313" key="15">
    <source>
        <dbReference type="RefSeq" id="XP_031433039.1"/>
    </source>
</evidence>
<dbReference type="InterPro" id="IPR049883">
    <property type="entry name" value="NOTCH1_EGF-like"/>
</dbReference>
<dbReference type="InterPro" id="IPR011489">
    <property type="entry name" value="EMI_domain"/>
</dbReference>
<dbReference type="SMART" id="SM00181">
    <property type="entry name" value="EGF"/>
    <property type="match status" value="2"/>
</dbReference>
<dbReference type="InterPro" id="IPR000152">
    <property type="entry name" value="EGF-type_Asp/Asn_hydroxyl_site"/>
</dbReference>
<dbReference type="SUPFAM" id="SSF57196">
    <property type="entry name" value="EGF/Laminin"/>
    <property type="match status" value="1"/>
</dbReference>
<evidence type="ECO:0000256" key="4">
    <source>
        <dbReference type="ARBA" id="ARBA00022837"/>
    </source>
</evidence>
<comment type="caution">
    <text evidence="7">Lacks conserved residue(s) required for the propagation of feature annotation.</text>
</comment>
<dbReference type="KEGG" id="char:105902550"/>
<dbReference type="RefSeq" id="XP_031433037.1">
    <property type="nucleotide sequence ID" value="XM_031577177.2"/>
</dbReference>
<dbReference type="GeneID" id="105902550"/>
<dbReference type="PROSITE" id="PS00022">
    <property type="entry name" value="EGF_1"/>
    <property type="match status" value="1"/>
</dbReference>
<evidence type="ECO:0000256" key="6">
    <source>
        <dbReference type="ARBA" id="ARBA00023157"/>
    </source>
</evidence>
<feature type="compositionally biased region" description="Basic and acidic residues" evidence="8">
    <location>
        <begin position="199"/>
        <end position="208"/>
    </location>
</feature>
<dbReference type="Gene3D" id="2.10.25.10">
    <property type="entry name" value="Laminin"/>
    <property type="match status" value="2"/>
</dbReference>
<keyword evidence="6 7" id="KW-1015">Disulfide bond</keyword>
<dbReference type="SUPFAM" id="SSF57184">
    <property type="entry name" value="Growth factor receptor domain"/>
    <property type="match status" value="1"/>
</dbReference>
<dbReference type="GO" id="GO:0009986">
    <property type="term" value="C:cell surface"/>
    <property type="evidence" value="ECO:0007669"/>
    <property type="project" value="TreeGrafter"/>
</dbReference>
<sequence>MKTAFLLFSSLLVLVFHVTCTTAYYSHHGRRVCGSDVSRRVSYSTESYVQPVYKPYLTMCQGQHLCNSYKTMYRLSYRQVSRAGPSLYYPECCPGWQRVHSHNCNQAVCVQSCLNGGTCYRPNQCSCPAGWKGRHCQADLDECAEGRPCSQQCVNTAGSYRCVCVEGFTLNTDGRSCDRIPPPPTLPPPPPTTPPRSQPRGDEPKDHPTATGVDLGMVENVTEEVQILRGRVQLLEQKLEMVLAPFTTLFPLAGEEGVAGGLGVVGSTSFLSHSLQQLDRIESLSEQVGFLEERLGSCSCQETSKR</sequence>
<evidence type="ECO:0000313" key="13">
    <source>
        <dbReference type="RefSeq" id="XP_031433037.1"/>
    </source>
</evidence>
<organism evidence="12 13">
    <name type="scientific">Clupea harengus</name>
    <name type="common">Atlantic herring</name>
    <dbReference type="NCBI Taxonomy" id="7950"/>
    <lineage>
        <taxon>Eukaryota</taxon>
        <taxon>Metazoa</taxon>
        <taxon>Chordata</taxon>
        <taxon>Craniata</taxon>
        <taxon>Vertebrata</taxon>
        <taxon>Euteleostomi</taxon>
        <taxon>Actinopterygii</taxon>
        <taxon>Neopterygii</taxon>
        <taxon>Teleostei</taxon>
        <taxon>Clupei</taxon>
        <taxon>Clupeiformes</taxon>
        <taxon>Clupeoidei</taxon>
        <taxon>Clupeidae</taxon>
        <taxon>Clupea</taxon>
    </lineage>
</organism>
<dbReference type="RefSeq" id="XP_031433039.1">
    <property type="nucleotide sequence ID" value="XM_031577179.2"/>
</dbReference>
<dbReference type="PROSITE" id="PS00010">
    <property type="entry name" value="ASX_HYDROXYL"/>
    <property type="match status" value="1"/>
</dbReference>
<dbReference type="CDD" id="cd00054">
    <property type="entry name" value="EGF_CA"/>
    <property type="match status" value="2"/>
</dbReference>
<dbReference type="Proteomes" id="UP000515152">
    <property type="component" value="Chromosome 12"/>
</dbReference>
<protein>
    <submittedName>
        <fullName evidence="13 14">Epidermal growth factor-like protein 7</fullName>
    </submittedName>
</protein>
<evidence type="ECO:0000313" key="12">
    <source>
        <dbReference type="Proteomes" id="UP000515152"/>
    </source>
</evidence>
<gene>
    <name evidence="13 14 15" type="primary">egfl7</name>
</gene>
<evidence type="ECO:0000256" key="7">
    <source>
        <dbReference type="PROSITE-ProRule" id="PRU00076"/>
    </source>
</evidence>
<dbReference type="PROSITE" id="PS01186">
    <property type="entry name" value="EGF_2"/>
    <property type="match status" value="2"/>
</dbReference>
<dbReference type="PANTHER" id="PTHR14949">
    <property type="entry name" value="EGF-LIKE-DOMAIN, MULTIPLE 7, 8"/>
    <property type="match status" value="1"/>
</dbReference>
<feature type="chain" id="PRO_5044652913" evidence="9">
    <location>
        <begin position="24"/>
        <end position="306"/>
    </location>
</feature>
<dbReference type="InterPro" id="IPR009030">
    <property type="entry name" value="Growth_fac_rcpt_cys_sf"/>
</dbReference>
<evidence type="ECO:0000259" key="10">
    <source>
        <dbReference type="PROSITE" id="PS50026"/>
    </source>
</evidence>
<accession>A0A6P8GBY8</accession>
<dbReference type="Pfam" id="PF07546">
    <property type="entry name" value="EMI"/>
    <property type="match status" value="1"/>
</dbReference>
<evidence type="ECO:0000256" key="1">
    <source>
        <dbReference type="ARBA" id="ARBA00022536"/>
    </source>
</evidence>
<keyword evidence="3" id="KW-0677">Repeat</keyword>
<dbReference type="InterPro" id="IPR001881">
    <property type="entry name" value="EGF-like_Ca-bd_dom"/>
</dbReference>
<feature type="domain" description="EGF-like" evidence="10">
    <location>
        <begin position="139"/>
        <end position="178"/>
    </location>
</feature>
<dbReference type="GO" id="GO:0001570">
    <property type="term" value="P:vasculogenesis"/>
    <property type="evidence" value="ECO:0007669"/>
    <property type="project" value="Ensembl"/>
</dbReference>
<feature type="compositionally biased region" description="Pro residues" evidence="8">
    <location>
        <begin position="180"/>
        <end position="197"/>
    </location>
</feature>
<dbReference type="GO" id="GO:0005576">
    <property type="term" value="C:extracellular region"/>
    <property type="evidence" value="ECO:0007669"/>
    <property type="project" value="TreeGrafter"/>
</dbReference>
<dbReference type="InterPro" id="IPR000742">
    <property type="entry name" value="EGF"/>
</dbReference>
<evidence type="ECO:0000313" key="14">
    <source>
        <dbReference type="RefSeq" id="XP_031433038.1"/>
    </source>
</evidence>
<proteinExistence type="predicted"/>
<dbReference type="SMART" id="SM00179">
    <property type="entry name" value="EGF_CA"/>
    <property type="match status" value="1"/>
</dbReference>
<keyword evidence="4" id="KW-0106">Calcium</keyword>
<evidence type="ECO:0000256" key="8">
    <source>
        <dbReference type="SAM" id="MobiDB-lite"/>
    </source>
</evidence>
<dbReference type="PROSITE" id="PS50026">
    <property type="entry name" value="EGF_3"/>
    <property type="match status" value="2"/>
</dbReference>
<dbReference type="PROSITE" id="PS01187">
    <property type="entry name" value="EGF_CA"/>
    <property type="match status" value="1"/>
</dbReference>
<evidence type="ECO:0000256" key="5">
    <source>
        <dbReference type="ARBA" id="ARBA00023054"/>
    </source>
</evidence>
<name>A0A6P8GBY8_CLUHA</name>
<keyword evidence="12" id="KW-1185">Reference proteome</keyword>
<dbReference type="PROSITE" id="PS51041">
    <property type="entry name" value="EMI"/>
    <property type="match status" value="1"/>
</dbReference>
<dbReference type="CTD" id="51162"/>
<dbReference type="Pfam" id="PF07645">
    <property type="entry name" value="EGF_CA"/>
    <property type="match status" value="1"/>
</dbReference>
<feature type="disulfide bond" evidence="7">
    <location>
        <begin position="143"/>
        <end position="153"/>
    </location>
</feature>
<keyword evidence="2 9" id="KW-0732">Signal</keyword>
<evidence type="ECO:0000256" key="3">
    <source>
        <dbReference type="ARBA" id="ARBA00022737"/>
    </source>
</evidence>
<dbReference type="OrthoDB" id="155976at2759"/>
<dbReference type="InterPro" id="IPR013111">
    <property type="entry name" value="EGF_extracell"/>
</dbReference>
<dbReference type="GO" id="GO:0005102">
    <property type="term" value="F:signaling receptor binding"/>
    <property type="evidence" value="ECO:0007669"/>
    <property type="project" value="TreeGrafter"/>
</dbReference>
<dbReference type="FunFam" id="2.10.25.10:FF:000010">
    <property type="entry name" value="Pro-epidermal growth factor"/>
    <property type="match status" value="1"/>
</dbReference>
<feature type="disulfide bond" evidence="7">
    <location>
        <begin position="127"/>
        <end position="136"/>
    </location>
</feature>
<feature type="signal peptide" evidence="9">
    <location>
        <begin position="1"/>
        <end position="23"/>
    </location>
</feature>